<evidence type="ECO:0008006" key="3">
    <source>
        <dbReference type="Google" id="ProtNLM"/>
    </source>
</evidence>
<dbReference type="Gene3D" id="1.10.3210.10">
    <property type="entry name" value="Hypothetical protein af1432"/>
    <property type="match status" value="1"/>
</dbReference>
<dbReference type="AlphaFoldDB" id="A0A931CS52"/>
<gene>
    <name evidence="1" type="ORF">IV500_04680</name>
</gene>
<dbReference type="EMBL" id="JADNYM010000005">
    <property type="protein sequence ID" value="MBG0738713.1"/>
    <property type="molecule type" value="Genomic_DNA"/>
</dbReference>
<evidence type="ECO:0000313" key="1">
    <source>
        <dbReference type="EMBL" id="MBG0738713.1"/>
    </source>
</evidence>
<organism evidence="1 2">
    <name type="scientific">Arthrobacter terrae</name>
    <dbReference type="NCBI Taxonomy" id="2935737"/>
    <lineage>
        <taxon>Bacteria</taxon>
        <taxon>Bacillati</taxon>
        <taxon>Actinomycetota</taxon>
        <taxon>Actinomycetes</taxon>
        <taxon>Micrococcales</taxon>
        <taxon>Micrococcaceae</taxon>
        <taxon>Arthrobacter</taxon>
    </lineage>
</organism>
<keyword evidence="2" id="KW-1185">Reference proteome</keyword>
<dbReference type="SUPFAM" id="SSF109604">
    <property type="entry name" value="HD-domain/PDEase-like"/>
    <property type="match status" value="1"/>
</dbReference>
<name>A0A931CS52_9MICC</name>
<proteinExistence type="predicted"/>
<evidence type="ECO:0000313" key="2">
    <source>
        <dbReference type="Proteomes" id="UP000655366"/>
    </source>
</evidence>
<sequence length="265" mass="28682">MASMTTTLFDNVPLKDMDPSALTMAIFADIRNIPSIDNAKVSSAISAAAYLHLHQTRANRKDLPRTSYIEHPLRNTVRVLRWGVASEAILTGIILHDTVEDCLTRILGAFVPGDWSGLNETAQRELAYGWIAGEFGQESSDLVRSLTNPVTEVEHLTKAQKRENYAVGVAAKIRGNAGAFIGKFTDFMDNAGGLHHNAVGGNEQMISHLIAKYHPLVAIFQTELNTNKDAIRALVSAAGYADIELKLSVLGRRLGALAGLYGTAA</sequence>
<comment type="caution">
    <text evidence="1">The sequence shown here is derived from an EMBL/GenBank/DDBJ whole genome shotgun (WGS) entry which is preliminary data.</text>
</comment>
<protein>
    <recommendedName>
        <fullName evidence="3">HD domain-containing protein</fullName>
    </recommendedName>
</protein>
<accession>A0A931CS52</accession>
<dbReference type="Proteomes" id="UP000655366">
    <property type="component" value="Unassembled WGS sequence"/>
</dbReference>
<reference evidence="1 2" key="1">
    <citation type="submission" date="2020-11" db="EMBL/GenBank/DDBJ databases">
        <title>Arthrobacter antarcticus sp. nov., isolated from Antarctic Soil.</title>
        <authorList>
            <person name="Li J."/>
        </authorList>
    </citation>
    <scope>NUCLEOTIDE SEQUENCE [LARGE SCALE GENOMIC DNA]</scope>
    <source>
        <strain evidence="1 2">Z1-20</strain>
    </source>
</reference>